<keyword evidence="1" id="KW-1133">Transmembrane helix</keyword>
<dbReference type="AlphaFoldDB" id="A0A8D9DQZ7"/>
<organism evidence="2">
    <name type="scientific">Cacopsylla melanoneura</name>
    <dbReference type="NCBI Taxonomy" id="428564"/>
    <lineage>
        <taxon>Eukaryota</taxon>
        <taxon>Metazoa</taxon>
        <taxon>Ecdysozoa</taxon>
        <taxon>Arthropoda</taxon>
        <taxon>Hexapoda</taxon>
        <taxon>Insecta</taxon>
        <taxon>Pterygota</taxon>
        <taxon>Neoptera</taxon>
        <taxon>Paraneoptera</taxon>
        <taxon>Hemiptera</taxon>
        <taxon>Sternorrhyncha</taxon>
        <taxon>Psylloidea</taxon>
        <taxon>Psyllidae</taxon>
        <taxon>Psyllinae</taxon>
        <taxon>Cacopsylla</taxon>
    </lineage>
</organism>
<feature type="transmembrane region" description="Helical" evidence="1">
    <location>
        <begin position="70"/>
        <end position="89"/>
    </location>
</feature>
<name>A0A8D9DQZ7_9HEMI</name>
<reference evidence="2" key="1">
    <citation type="submission" date="2021-05" db="EMBL/GenBank/DDBJ databases">
        <authorList>
            <person name="Alioto T."/>
            <person name="Alioto T."/>
            <person name="Gomez Garrido J."/>
        </authorList>
    </citation>
    <scope>NUCLEOTIDE SEQUENCE</scope>
</reference>
<proteinExistence type="predicted"/>
<keyword evidence="1" id="KW-0812">Transmembrane</keyword>
<evidence type="ECO:0000256" key="1">
    <source>
        <dbReference type="SAM" id="Phobius"/>
    </source>
</evidence>
<sequence>MHIRYEMLQVFLYPRFSTSTSNSSFSFSSSSSSSSSLSSSSSSSSSFFISLVFCGGDVTFPFVFRLSNMVSSLPLIPFLSLVCTILLLVSRFFNRLCTVSFLLATTPSLLTTVPAVFVFGIVPMGFFEGDVLVSFLRF</sequence>
<accession>A0A8D9DQZ7</accession>
<evidence type="ECO:0000313" key="2">
    <source>
        <dbReference type="EMBL" id="CAG6727391.1"/>
    </source>
</evidence>
<keyword evidence="1" id="KW-0472">Membrane</keyword>
<protein>
    <submittedName>
        <fullName evidence="2">Uncharacterized protein</fullName>
    </submittedName>
</protein>
<dbReference type="EMBL" id="HBUF01373932">
    <property type="protein sequence ID" value="CAG6727391.1"/>
    <property type="molecule type" value="Transcribed_RNA"/>
</dbReference>
<feature type="transmembrane region" description="Helical" evidence="1">
    <location>
        <begin position="101"/>
        <end position="127"/>
    </location>
</feature>